<sequence>MGRLAGFRPPQFSEEDTWLPVWLQQCNEEWLDAETMEEDYITFEKRVEEFRNFNSGDSLRDKGGCNIGQLFMSGTDSSPFSCAHSANDVEHFRLCLSSDSDSENAVLSNDACETEPNYPVVAQPIGTLEVQKDANLSTHPDAGAVNCTLMEESERSDKKVELLKFNDNVHFSEAASDAVELCIAASEALVINELINSDSLEKSSSASAILEASLKLKQARLEVWENTFADSFSLTSDMDNLSDLDDVTMEIVYEDAGIHFSELPGNELSLSRVKDTLESEHNNEVEHKNTSASVCENSGNYNFDNDIQLKKALNAVYSGSDAQEMVNCSLSCDVGTDAGHCNDFSRDIKFQENCLPSVSAEEVNTLIPESNPNKSYVSSSPIMCLRDRVNSLLFAENNYCKPNIVQQRFQSRWLGGWSSNNEVKCATMKCSIPKPFVAQTSFLSESAYTAPDVNSFIQNHDKQALVASQLSIRSENFSGENDVMLLSQDVGSSSASLVDPLCSVVPSSIPENLCSLPNLNYGDPVVPITIESKKDNVLGTPYFYNMPAEEENSARQTSDSNVSEDKVSRQSASLRDYSVLLPSHTMLSGKDSHQKCSFLKEVKAGAELQILNKENTARSPSLVFTHRTESRFQDSIYCRQNFVEENAIGTAQPESLVKHLPYDKLQPKLLRCENQSTEKQPTRKRVHFSERETNIPDNKKVRKLQTASKPCYSTRSGKRLTRPSNHLESRTQQMDRYLRVNLDKKKKRLIFQHMEFLLTGFSQQKEKEIDGLIRKYGGIVLSQIPSANAKGKRNSRSKSRALPVVLCLKKECVAHIPALELEEELAKVESDELRTQHLIQSFKFLYGCAVNGYVLRVNWLIDSIAAGFVVQPNRYTILSMNISRNDQVYTAVKYNIHSLVFNNLGVMLHGKTKYFTNITTILKHGGGQIFKTLQGLIQTLETGRISMAVLVAEEESCASRHLRQCAMDQNIHVTVIGLLDHKVLICRTTYSFGGEREFTAFACYSASKAPRTHGIKSRNMISSVVRSCRYVILFFRFELVAIVETYTYVTCLKLITFYLGILYQ</sequence>
<dbReference type="GO" id="GO:0045944">
    <property type="term" value="P:positive regulation of transcription by RNA polymerase II"/>
    <property type="evidence" value="ECO:0007669"/>
    <property type="project" value="TreeGrafter"/>
</dbReference>
<dbReference type="InterPro" id="IPR047252">
    <property type="entry name" value="TP53BP1-like"/>
</dbReference>
<dbReference type="InterPro" id="IPR036420">
    <property type="entry name" value="BRCT_dom_sf"/>
</dbReference>
<dbReference type="PANTHER" id="PTHR15321">
    <property type="entry name" value="TUMOR SUPPRESSOR P53-BINDING PROTEIN 1"/>
    <property type="match status" value="1"/>
</dbReference>
<evidence type="ECO:0000313" key="4">
    <source>
        <dbReference type="Proteomes" id="UP000298416"/>
    </source>
</evidence>
<dbReference type="PROSITE" id="PS50172">
    <property type="entry name" value="BRCT"/>
    <property type="match status" value="1"/>
</dbReference>
<dbReference type="EMBL" id="PNBA02000005">
    <property type="protein sequence ID" value="KAG6424818.1"/>
    <property type="molecule type" value="Genomic_DNA"/>
</dbReference>
<organism evidence="3">
    <name type="scientific">Salvia splendens</name>
    <name type="common">Scarlet sage</name>
    <dbReference type="NCBI Taxonomy" id="180675"/>
    <lineage>
        <taxon>Eukaryota</taxon>
        <taxon>Viridiplantae</taxon>
        <taxon>Streptophyta</taxon>
        <taxon>Embryophyta</taxon>
        <taxon>Tracheophyta</taxon>
        <taxon>Spermatophyta</taxon>
        <taxon>Magnoliopsida</taxon>
        <taxon>eudicotyledons</taxon>
        <taxon>Gunneridae</taxon>
        <taxon>Pentapetalae</taxon>
        <taxon>asterids</taxon>
        <taxon>lamiids</taxon>
        <taxon>Lamiales</taxon>
        <taxon>Lamiaceae</taxon>
        <taxon>Nepetoideae</taxon>
        <taxon>Mentheae</taxon>
        <taxon>Salviinae</taxon>
        <taxon>Salvia</taxon>
        <taxon>Salvia subgen. Calosphace</taxon>
        <taxon>core Calosphace</taxon>
    </lineage>
</organism>
<accession>A0A8X8Y7L6</accession>
<evidence type="ECO:0000259" key="2">
    <source>
        <dbReference type="PROSITE" id="PS50172"/>
    </source>
</evidence>
<dbReference type="GO" id="GO:0005634">
    <property type="term" value="C:nucleus"/>
    <property type="evidence" value="ECO:0007669"/>
    <property type="project" value="TreeGrafter"/>
</dbReference>
<feature type="region of interest" description="Disordered" evidence="1">
    <location>
        <begin position="550"/>
        <end position="569"/>
    </location>
</feature>
<protein>
    <recommendedName>
        <fullName evidence="2">BRCT domain-containing protein</fullName>
    </recommendedName>
</protein>
<dbReference type="GO" id="GO:0000077">
    <property type="term" value="P:DNA damage checkpoint signaling"/>
    <property type="evidence" value="ECO:0007669"/>
    <property type="project" value="TreeGrafter"/>
</dbReference>
<name>A0A8X8Y7L6_SALSN</name>
<feature type="region of interest" description="Disordered" evidence="1">
    <location>
        <begin position="702"/>
        <end position="729"/>
    </location>
</feature>
<gene>
    <name evidence="3" type="ORF">SASPL_115238</name>
</gene>
<feature type="compositionally biased region" description="Polar residues" evidence="1">
    <location>
        <begin position="705"/>
        <end position="715"/>
    </location>
</feature>
<dbReference type="AlphaFoldDB" id="A0A8X8Y7L6"/>
<dbReference type="Proteomes" id="UP000298416">
    <property type="component" value="Unassembled WGS sequence"/>
</dbReference>
<feature type="domain" description="BRCT" evidence="2">
    <location>
        <begin position="746"/>
        <end position="877"/>
    </location>
</feature>
<proteinExistence type="predicted"/>
<keyword evidence="4" id="KW-1185">Reference proteome</keyword>
<evidence type="ECO:0000313" key="3">
    <source>
        <dbReference type="EMBL" id="KAG6424818.1"/>
    </source>
</evidence>
<evidence type="ECO:0000256" key="1">
    <source>
        <dbReference type="SAM" id="MobiDB-lite"/>
    </source>
</evidence>
<dbReference type="InterPro" id="IPR001357">
    <property type="entry name" value="BRCT_dom"/>
</dbReference>
<comment type="caution">
    <text evidence="3">The sequence shown here is derived from an EMBL/GenBank/DDBJ whole genome shotgun (WGS) entry which is preliminary data.</text>
</comment>
<reference evidence="3" key="2">
    <citation type="submission" date="2020-08" db="EMBL/GenBank/DDBJ databases">
        <title>Plant Genome Project.</title>
        <authorList>
            <person name="Zhang R.-G."/>
        </authorList>
    </citation>
    <scope>NUCLEOTIDE SEQUENCE</scope>
    <source>
        <strain evidence="3">Huo1</strain>
        <tissue evidence="3">Leaf</tissue>
    </source>
</reference>
<dbReference type="PANTHER" id="PTHR15321:SF3">
    <property type="entry name" value="TP53-BINDING PROTEIN 1"/>
    <property type="match status" value="1"/>
</dbReference>
<dbReference type="SUPFAM" id="SSF52113">
    <property type="entry name" value="BRCT domain"/>
    <property type="match status" value="1"/>
</dbReference>
<reference evidence="3" key="1">
    <citation type="submission" date="2018-01" db="EMBL/GenBank/DDBJ databases">
        <authorList>
            <person name="Mao J.F."/>
        </authorList>
    </citation>
    <scope>NUCLEOTIDE SEQUENCE</scope>
    <source>
        <strain evidence="3">Huo1</strain>
        <tissue evidence="3">Leaf</tissue>
    </source>
</reference>
<dbReference type="Gene3D" id="3.40.50.10190">
    <property type="entry name" value="BRCT domain"/>
    <property type="match status" value="2"/>
</dbReference>
<dbReference type="GO" id="GO:0042393">
    <property type="term" value="F:histone binding"/>
    <property type="evidence" value="ECO:0007669"/>
    <property type="project" value="TreeGrafter"/>
</dbReference>